<feature type="compositionally biased region" description="Acidic residues" evidence="2">
    <location>
        <begin position="133"/>
        <end position="150"/>
    </location>
</feature>
<protein>
    <recommendedName>
        <fullName evidence="3">Extracellular mutant protein 11 C-terminal domain-containing protein</fullName>
    </recommendedName>
</protein>
<dbReference type="GO" id="GO:0017025">
    <property type="term" value="F:TBP-class protein binding"/>
    <property type="evidence" value="ECO:0007669"/>
    <property type="project" value="TreeGrafter"/>
</dbReference>
<evidence type="ECO:0000256" key="1">
    <source>
        <dbReference type="SAM" id="Coils"/>
    </source>
</evidence>
<feature type="compositionally biased region" description="Basic and acidic residues" evidence="2">
    <location>
        <begin position="534"/>
        <end position="545"/>
    </location>
</feature>
<gene>
    <name evidence="4" type="ORF">K452DRAFT_288164</name>
</gene>
<feature type="compositionally biased region" description="Acidic residues" evidence="2">
    <location>
        <begin position="361"/>
        <end position="372"/>
    </location>
</feature>
<organism evidence="4 5">
    <name type="scientific">Aplosporella prunicola CBS 121167</name>
    <dbReference type="NCBI Taxonomy" id="1176127"/>
    <lineage>
        <taxon>Eukaryota</taxon>
        <taxon>Fungi</taxon>
        <taxon>Dikarya</taxon>
        <taxon>Ascomycota</taxon>
        <taxon>Pezizomycotina</taxon>
        <taxon>Dothideomycetes</taxon>
        <taxon>Dothideomycetes incertae sedis</taxon>
        <taxon>Botryosphaeriales</taxon>
        <taxon>Aplosporellaceae</taxon>
        <taxon>Aplosporella</taxon>
    </lineage>
</organism>
<keyword evidence="1" id="KW-0175">Coiled coil</keyword>
<keyword evidence="5" id="KW-1185">Reference proteome</keyword>
<evidence type="ECO:0000313" key="5">
    <source>
        <dbReference type="Proteomes" id="UP000799438"/>
    </source>
</evidence>
<feature type="compositionally biased region" description="Polar residues" evidence="2">
    <location>
        <begin position="343"/>
        <end position="356"/>
    </location>
</feature>
<dbReference type="InterPro" id="IPR053029">
    <property type="entry name" value="RNA_pol_I-specific_init_factor"/>
</dbReference>
<dbReference type="EMBL" id="ML995487">
    <property type="protein sequence ID" value="KAF2141464.1"/>
    <property type="molecule type" value="Genomic_DNA"/>
</dbReference>
<feature type="compositionally biased region" description="Polar residues" evidence="2">
    <location>
        <begin position="211"/>
        <end position="224"/>
    </location>
</feature>
<feature type="compositionally biased region" description="Polar residues" evidence="2">
    <location>
        <begin position="41"/>
        <end position="50"/>
    </location>
</feature>
<evidence type="ECO:0000256" key="2">
    <source>
        <dbReference type="SAM" id="MobiDB-lite"/>
    </source>
</evidence>
<dbReference type="Proteomes" id="UP000799438">
    <property type="component" value="Unassembled WGS sequence"/>
</dbReference>
<feature type="compositionally biased region" description="Basic and acidic residues" evidence="2">
    <location>
        <begin position="390"/>
        <end position="404"/>
    </location>
</feature>
<evidence type="ECO:0000259" key="3">
    <source>
        <dbReference type="Pfam" id="PF15463"/>
    </source>
</evidence>
<feature type="region of interest" description="Disordered" evidence="2">
    <location>
        <begin position="1"/>
        <end position="292"/>
    </location>
</feature>
<dbReference type="GeneID" id="54298099"/>
<dbReference type="GO" id="GO:0042790">
    <property type="term" value="P:nucleolar large rRNA transcription by RNA polymerase I"/>
    <property type="evidence" value="ECO:0007669"/>
    <property type="project" value="TreeGrafter"/>
</dbReference>
<dbReference type="OrthoDB" id="5346740at2759"/>
<feature type="compositionally biased region" description="Low complexity" evidence="2">
    <location>
        <begin position="58"/>
        <end position="67"/>
    </location>
</feature>
<dbReference type="Pfam" id="PF15463">
    <property type="entry name" value="ECM11"/>
    <property type="match status" value="1"/>
</dbReference>
<dbReference type="PANTHER" id="PTHR28244">
    <property type="entry name" value="RNA POLYMERASE I-SPECIFIC TRANSCRIPTION INITIATION FACTOR RRN11"/>
    <property type="match status" value="1"/>
</dbReference>
<feature type="domain" description="Extracellular mutant protein 11 C-terminal" evidence="3">
    <location>
        <begin position="397"/>
        <end position="537"/>
    </location>
</feature>
<dbReference type="GO" id="GO:0070860">
    <property type="term" value="C:RNA polymerase I core factor complex"/>
    <property type="evidence" value="ECO:0007669"/>
    <property type="project" value="TreeGrafter"/>
</dbReference>
<feature type="compositionally biased region" description="Polar residues" evidence="2">
    <location>
        <begin position="233"/>
        <end position="251"/>
    </location>
</feature>
<feature type="region of interest" description="Disordered" evidence="2">
    <location>
        <begin position="342"/>
        <end position="435"/>
    </location>
</feature>
<dbReference type="GO" id="GO:0001164">
    <property type="term" value="F:RNA polymerase I core promoter sequence-specific DNA binding"/>
    <property type="evidence" value="ECO:0007669"/>
    <property type="project" value="TreeGrafter"/>
</dbReference>
<dbReference type="RefSeq" id="XP_033397177.1">
    <property type="nucleotide sequence ID" value="XM_033540603.1"/>
</dbReference>
<feature type="compositionally biased region" description="Polar residues" evidence="2">
    <location>
        <begin position="266"/>
        <end position="285"/>
    </location>
</feature>
<feature type="coiled-coil region" evidence="1">
    <location>
        <begin position="487"/>
        <end position="525"/>
    </location>
</feature>
<dbReference type="AlphaFoldDB" id="A0A6A6BDY9"/>
<dbReference type="InterPro" id="IPR029178">
    <property type="entry name" value="Ecm11_C"/>
</dbReference>
<name>A0A6A6BDY9_9PEZI</name>
<dbReference type="PANTHER" id="PTHR28244:SF3">
    <property type="entry name" value="EXTRACELLULAR MUTANT PROTEIN 11 C-TERMINAL DOMAIN-CONTAINING PROTEIN"/>
    <property type="match status" value="1"/>
</dbReference>
<feature type="region of interest" description="Disordered" evidence="2">
    <location>
        <begin position="534"/>
        <end position="558"/>
    </location>
</feature>
<proteinExistence type="predicted"/>
<accession>A0A6A6BDY9</accession>
<sequence>MFGYVRGKQGSRPASPAPGRASDMDRRRQKGLSARVEVPPTNLTQPSSSKLGDGNANSPEPSTSVEPSSPPTPHHQNMQQRATDEQPRGNWDTDTEHFDDTTAGDSTVSDVFVRDSQPQHHGRPDVPMYSDDDRFELEEQDEMESDEDEQSQLSDNGNAKMHGNPINVHQSQPHISKLPTGQDDGAMMLRKYDLNEGDSGSYPETTAGDPESQNSGPSRPGTGTQEERFREQQLPSHQFESQMSAYQSQAPQAPHYKLQQPLYAKQMQNTQQDAGQMSPMHTSVGPQDPFGRMYEQDRTRRMNGQSVANLALRHNRNSPLPEGENMANRFGFAYGMNVGSMGIPQSGQTSQQSRAISLSDGEPESDEDEQPVPEETQTQSQSDDSNDDSNDSHFLLDYDDDKLHSMPYSDLASESFDHNERARPPKPSWLPDQPLSQRLEHVFNHSRPSVQPNFVPPKSANKFFASLSLEEWEEAGDWILGEFGNILKGLKDARKEKRSIAAKYEEEIRKRSEAVQNKRMRLENVMDGFKVRGKDLLEEPKKEAQMQEQGGNGSGSAV</sequence>
<evidence type="ECO:0000313" key="4">
    <source>
        <dbReference type="EMBL" id="KAF2141464.1"/>
    </source>
</evidence>
<reference evidence="4" key="1">
    <citation type="journal article" date="2020" name="Stud. Mycol.">
        <title>101 Dothideomycetes genomes: a test case for predicting lifestyles and emergence of pathogens.</title>
        <authorList>
            <person name="Haridas S."/>
            <person name="Albert R."/>
            <person name="Binder M."/>
            <person name="Bloem J."/>
            <person name="Labutti K."/>
            <person name="Salamov A."/>
            <person name="Andreopoulos B."/>
            <person name="Baker S."/>
            <person name="Barry K."/>
            <person name="Bills G."/>
            <person name="Bluhm B."/>
            <person name="Cannon C."/>
            <person name="Castanera R."/>
            <person name="Culley D."/>
            <person name="Daum C."/>
            <person name="Ezra D."/>
            <person name="Gonzalez J."/>
            <person name="Henrissat B."/>
            <person name="Kuo A."/>
            <person name="Liang C."/>
            <person name="Lipzen A."/>
            <person name="Lutzoni F."/>
            <person name="Magnuson J."/>
            <person name="Mondo S."/>
            <person name="Nolan M."/>
            <person name="Ohm R."/>
            <person name="Pangilinan J."/>
            <person name="Park H.-J."/>
            <person name="Ramirez L."/>
            <person name="Alfaro M."/>
            <person name="Sun H."/>
            <person name="Tritt A."/>
            <person name="Yoshinaga Y."/>
            <person name="Zwiers L.-H."/>
            <person name="Turgeon B."/>
            <person name="Goodwin S."/>
            <person name="Spatafora J."/>
            <person name="Crous P."/>
            <person name="Grigoriev I."/>
        </authorList>
    </citation>
    <scope>NUCLEOTIDE SEQUENCE</scope>
    <source>
        <strain evidence="4">CBS 121167</strain>
    </source>
</reference>